<name>A0A0P4W3L4_9HEMI</name>
<evidence type="ECO:0000256" key="4">
    <source>
        <dbReference type="SAM" id="MobiDB-lite"/>
    </source>
</evidence>
<dbReference type="Gene3D" id="1.10.238.10">
    <property type="entry name" value="EF-hand"/>
    <property type="match status" value="1"/>
</dbReference>
<organism evidence="6">
    <name type="scientific">Rhodnius neglectus</name>
    <dbReference type="NCBI Taxonomy" id="72488"/>
    <lineage>
        <taxon>Eukaryota</taxon>
        <taxon>Metazoa</taxon>
        <taxon>Ecdysozoa</taxon>
        <taxon>Arthropoda</taxon>
        <taxon>Hexapoda</taxon>
        <taxon>Insecta</taxon>
        <taxon>Pterygota</taxon>
        <taxon>Neoptera</taxon>
        <taxon>Paraneoptera</taxon>
        <taxon>Hemiptera</taxon>
        <taxon>Heteroptera</taxon>
        <taxon>Panheteroptera</taxon>
        <taxon>Cimicomorpha</taxon>
        <taxon>Reduviidae</taxon>
        <taxon>Triatominae</taxon>
        <taxon>Rhodnius</taxon>
    </lineage>
</organism>
<dbReference type="InterPro" id="IPR002048">
    <property type="entry name" value="EF_hand_dom"/>
</dbReference>
<dbReference type="SUPFAM" id="SSF47473">
    <property type="entry name" value="EF-hand"/>
    <property type="match status" value="1"/>
</dbReference>
<evidence type="ECO:0000256" key="3">
    <source>
        <dbReference type="ARBA" id="ARBA00022837"/>
    </source>
</evidence>
<keyword evidence="1" id="KW-0479">Metal-binding</keyword>
<dbReference type="PROSITE" id="PS50222">
    <property type="entry name" value="EF_HAND_2"/>
    <property type="match status" value="2"/>
</dbReference>
<feature type="region of interest" description="Disordered" evidence="4">
    <location>
        <begin position="163"/>
        <end position="182"/>
    </location>
</feature>
<dbReference type="EMBL" id="GDKW01000564">
    <property type="protein sequence ID" value="JAI56031.1"/>
    <property type="molecule type" value="mRNA"/>
</dbReference>
<dbReference type="GO" id="GO:0005509">
    <property type="term" value="F:calcium ion binding"/>
    <property type="evidence" value="ECO:0007669"/>
    <property type="project" value="InterPro"/>
</dbReference>
<dbReference type="PANTHER" id="PTHR13025:SF6">
    <property type="entry name" value="EF-HAND DOMAIN-CONTAINING PROTEIN-RELATED"/>
    <property type="match status" value="1"/>
</dbReference>
<dbReference type="FunFam" id="1.10.238.10:FF:000112">
    <property type="entry name" value="EF-hand domain family, member D2"/>
    <property type="match status" value="1"/>
</dbReference>
<proteinExistence type="evidence at transcript level"/>
<dbReference type="PANTHER" id="PTHR13025">
    <property type="entry name" value="EF-HAND DOMAIN-CONTAINING PROTEIN D"/>
    <property type="match status" value="1"/>
</dbReference>
<evidence type="ECO:0000256" key="1">
    <source>
        <dbReference type="ARBA" id="ARBA00022723"/>
    </source>
</evidence>
<dbReference type="CDD" id="cd00051">
    <property type="entry name" value="EFh"/>
    <property type="match status" value="1"/>
</dbReference>
<sequence length="199" mass="23185">MPAGEELSSLLERRVQINEALDQGIQVEHQFKAHRSIYAEFHEFTRKQIREYEASFNKYDEGHDGYLDLTELKRMMEKLGAPQTHLGLKTMIKEIDEDGDNRISFREFMLIFRKAKAGELVEESGLSQLAKLTEIDVDQVGVGGAKNFFEAKIEELRRGSKFEDEIRQEKEERRREEEEKAQRKIAFKEKAAIFQNSVA</sequence>
<feature type="domain" description="EF-hand" evidence="5">
    <location>
        <begin position="47"/>
        <end position="82"/>
    </location>
</feature>
<evidence type="ECO:0000256" key="2">
    <source>
        <dbReference type="ARBA" id="ARBA00022737"/>
    </source>
</evidence>
<protein>
    <recommendedName>
        <fullName evidence="5">EF-hand domain-containing protein</fullName>
    </recommendedName>
</protein>
<dbReference type="AlphaFoldDB" id="A0A0P4W3L4"/>
<evidence type="ECO:0000259" key="5">
    <source>
        <dbReference type="PROSITE" id="PS50222"/>
    </source>
</evidence>
<feature type="domain" description="EF-hand" evidence="5">
    <location>
        <begin position="83"/>
        <end position="118"/>
    </location>
</feature>
<accession>A0A0P4W3L4</accession>
<keyword evidence="2" id="KW-0677">Repeat</keyword>
<dbReference type="SMART" id="SM00054">
    <property type="entry name" value="EFh"/>
    <property type="match status" value="2"/>
</dbReference>
<dbReference type="InterPro" id="IPR011992">
    <property type="entry name" value="EF-hand-dom_pair"/>
</dbReference>
<dbReference type="Pfam" id="PF21008">
    <property type="entry name" value="AIF-1"/>
    <property type="match status" value="1"/>
</dbReference>
<evidence type="ECO:0000313" key="6">
    <source>
        <dbReference type="EMBL" id="JAI56031.1"/>
    </source>
</evidence>
<dbReference type="InterPro" id="IPR049025">
    <property type="entry name" value="AIF-1_EF_pair"/>
</dbReference>
<dbReference type="InterPro" id="IPR040365">
    <property type="entry name" value="EFHD1/2"/>
</dbReference>
<dbReference type="PROSITE" id="PS00018">
    <property type="entry name" value="EF_HAND_1"/>
    <property type="match status" value="1"/>
</dbReference>
<keyword evidence="3" id="KW-0106">Calcium</keyword>
<reference evidence="6" key="1">
    <citation type="journal article" date="2016" name="PLoS Negl. Trop. Dis.">
        <title>A Deep Insight into the Sialome of Rhodnius neglectus, a Vector of Chagas Disease.</title>
        <authorList>
            <person name="Santiago P.B."/>
            <person name="Assumpcao T.C."/>
            <person name="Araujo C.N."/>
            <person name="Bastos I.M."/>
            <person name="Neves D."/>
            <person name="Silva I.G."/>
            <person name="Charneau S."/>
            <person name="Queiroz R.M."/>
            <person name="Raiol T."/>
            <person name="Oliveira J.V."/>
            <person name="Sousa M.V."/>
            <person name="Calvo E."/>
            <person name="Ribeiro J.M."/>
            <person name="Santana J.M."/>
        </authorList>
    </citation>
    <scope>NUCLEOTIDE SEQUENCE</scope>
    <source>
        <tissue evidence="6">Salivary glands</tissue>
    </source>
</reference>
<dbReference type="InterPro" id="IPR018247">
    <property type="entry name" value="EF_Hand_1_Ca_BS"/>
</dbReference>